<dbReference type="OrthoDB" id="4129177at2759"/>
<keyword evidence="3" id="KW-1185">Reference proteome</keyword>
<evidence type="ECO:0000256" key="1">
    <source>
        <dbReference type="SAM" id="MobiDB-lite"/>
    </source>
</evidence>
<dbReference type="Proteomes" id="UP000054302">
    <property type="component" value="Unassembled WGS sequence"/>
</dbReference>
<protein>
    <submittedName>
        <fullName evidence="2">Uncharacterized protein</fullName>
    </submittedName>
</protein>
<dbReference type="RefSeq" id="XP_016229821.1">
    <property type="nucleotide sequence ID" value="XM_016366172.1"/>
</dbReference>
<feature type="region of interest" description="Disordered" evidence="1">
    <location>
        <begin position="33"/>
        <end position="120"/>
    </location>
</feature>
<dbReference type="AlphaFoldDB" id="A0A0D1ZUN7"/>
<proteinExistence type="predicted"/>
<gene>
    <name evidence="2" type="ORF">PV10_01914</name>
</gene>
<dbReference type="VEuPathDB" id="FungiDB:PV10_01914"/>
<accession>A0A0D1ZUN7</accession>
<dbReference type="GeneID" id="27319759"/>
<evidence type="ECO:0000313" key="3">
    <source>
        <dbReference type="Proteomes" id="UP000054302"/>
    </source>
</evidence>
<sequence>MRRTHEYTASQYVTDSGFPLSWMCRCVCTGRADEGREQEAEEYHQRNKPAPNVIIGRPAGRDAYHGQSAMRYPRQNETNTEAGKTTVQEITEESGQPSTDTNANTKPDPNPNSNSNATTT</sequence>
<dbReference type="EMBL" id="KN847520">
    <property type="protein sequence ID" value="KIV98247.1"/>
    <property type="molecule type" value="Genomic_DNA"/>
</dbReference>
<organism evidence="2 3">
    <name type="scientific">Exophiala mesophila</name>
    <name type="common">Black yeast-like fungus</name>
    <dbReference type="NCBI Taxonomy" id="212818"/>
    <lineage>
        <taxon>Eukaryota</taxon>
        <taxon>Fungi</taxon>
        <taxon>Dikarya</taxon>
        <taxon>Ascomycota</taxon>
        <taxon>Pezizomycotina</taxon>
        <taxon>Eurotiomycetes</taxon>
        <taxon>Chaetothyriomycetidae</taxon>
        <taxon>Chaetothyriales</taxon>
        <taxon>Herpotrichiellaceae</taxon>
        <taxon>Exophiala</taxon>
    </lineage>
</organism>
<dbReference type="HOGENOM" id="CLU_166270_0_0_1"/>
<reference evidence="2 3" key="1">
    <citation type="submission" date="2015-01" db="EMBL/GenBank/DDBJ databases">
        <title>The Genome Sequence of Exophiala mesophila CBS40295.</title>
        <authorList>
            <consortium name="The Broad Institute Genomics Platform"/>
            <person name="Cuomo C."/>
            <person name="de Hoog S."/>
            <person name="Gorbushina A."/>
            <person name="Stielow B."/>
            <person name="Teixiera M."/>
            <person name="Abouelleil A."/>
            <person name="Chapman S.B."/>
            <person name="Priest M."/>
            <person name="Young S.K."/>
            <person name="Wortman J."/>
            <person name="Nusbaum C."/>
            <person name="Birren B."/>
        </authorList>
    </citation>
    <scope>NUCLEOTIDE SEQUENCE [LARGE SCALE GENOMIC DNA]</scope>
    <source>
        <strain evidence="2 3">CBS 40295</strain>
    </source>
</reference>
<feature type="compositionally biased region" description="Basic and acidic residues" evidence="1">
    <location>
        <begin position="33"/>
        <end position="45"/>
    </location>
</feature>
<feature type="compositionally biased region" description="Low complexity" evidence="1">
    <location>
        <begin position="104"/>
        <end position="120"/>
    </location>
</feature>
<name>A0A0D1ZUN7_EXOME</name>
<evidence type="ECO:0000313" key="2">
    <source>
        <dbReference type="EMBL" id="KIV98247.1"/>
    </source>
</evidence>
<feature type="compositionally biased region" description="Polar residues" evidence="1">
    <location>
        <begin position="75"/>
        <end position="103"/>
    </location>
</feature>